<sequence>MLFAQQSNGCNTTINKLVINIKYTLYIELVSLKYFLRSFVLNKNI</sequence>
<protein>
    <submittedName>
        <fullName evidence="1">Uncharacterized protein</fullName>
    </submittedName>
</protein>
<name>A0A133QQK3_9BACT</name>
<dbReference type="AlphaFoldDB" id="A0A133QQK3"/>
<dbReference type="PATRIC" id="fig|28128.5.peg.142"/>
<organism evidence="1 2">
    <name type="scientific">Prevotella corporis</name>
    <dbReference type="NCBI Taxonomy" id="28128"/>
    <lineage>
        <taxon>Bacteria</taxon>
        <taxon>Pseudomonadati</taxon>
        <taxon>Bacteroidota</taxon>
        <taxon>Bacteroidia</taxon>
        <taxon>Bacteroidales</taxon>
        <taxon>Prevotellaceae</taxon>
        <taxon>Prevotella</taxon>
    </lineage>
</organism>
<evidence type="ECO:0000313" key="2">
    <source>
        <dbReference type="Proteomes" id="UP000070533"/>
    </source>
</evidence>
<accession>A0A133QQK3</accession>
<proteinExistence type="predicted"/>
<reference evidence="2" key="1">
    <citation type="submission" date="2016-01" db="EMBL/GenBank/DDBJ databases">
        <authorList>
            <person name="Mitreva M."/>
            <person name="Pepin K.H."/>
            <person name="Mihindukulasuriya K.A."/>
            <person name="Fulton R."/>
            <person name="Fronick C."/>
            <person name="O'Laughlin M."/>
            <person name="Miner T."/>
            <person name="Herter B."/>
            <person name="Rosa B.A."/>
            <person name="Cordes M."/>
            <person name="Tomlinson C."/>
            <person name="Wollam A."/>
            <person name="Palsikar V.B."/>
            <person name="Mardis E.R."/>
            <person name="Wilson R.K."/>
        </authorList>
    </citation>
    <scope>NUCLEOTIDE SEQUENCE [LARGE SCALE GENOMIC DNA]</scope>
    <source>
        <strain evidence="2">MJR7716</strain>
    </source>
</reference>
<evidence type="ECO:0000313" key="1">
    <source>
        <dbReference type="EMBL" id="KXA45174.1"/>
    </source>
</evidence>
<dbReference type="Proteomes" id="UP000070533">
    <property type="component" value="Unassembled WGS sequence"/>
</dbReference>
<dbReference type="EMBL" id="LRQG01000002">
    <property type="protein sequence ID" value="KXA45174.1"/>
    <property type="molecule type" value="Genomic_DNA"/>
</dbReference>
<keyword evidence="2" id="KW-1185">Reference proteome</keyword>
<comment type="caution">
    <text evidence="1">The sequence shown here is derived from an EMBL/GenBank/DDBJ whole genome shotgun (WGS) entry which is preliminary data.</text>
</comment>
<gene>
    <name evidence="1" type="ORF">HMPREF3226_00142</name>
</gene>